<protein>
    <submittedName>
        <fullName evidence="1">Uncharacterized protein</fullName>
    </submittedName>
</protein>
<name>A0A8K0CU90_IGNLU</name>
<gene>
    <name evidence="1" type="ORF">ILUMI_14432</name>
</gene>
<keyword evidence="2" id="KW-1185">Reference proteome</keyword>
<sequence>MEDHYILLKEPGHTCIGYVTCKTGPGDNMKQTVGCDGTVVNTGLKAESDSYFGDRTEKKFAMACVAVAL</sequence>
<evidence type="ECO:0000313" key="2">
    <source>
        <dbReference type="Proteomes" id="UP000801492"/>
    </source>
</evidence>
<accession>A0A8K0CU90</accession>
<dbReference type="EMBL" id="VTPC01024199">
    <property type="protein sequence ID" value="KAF2891741.1"/>
    <property type="molecule type" value="Genomic_DNA"/>
</dbReference>
<proteinExistence type="predicted"/>
<dbReference type="AlphaFoldDB" id="A0A8K0CU90"/>
<dbReference type="OrthoDB" id="6617942at2759"/>
<evidence type="ECO:0000313" key="1">
    <source>
        <dbReference type="EMBL" id="KAF2891741.1"/>
    </source>
</evidence>
<dbReference type="Proteomes" id="UP000801492">
    <property type="component" value="Unassembled WGS sequence"/>
</dbReference>
<organism evidence="1 2">
    <name type="scientific">Ignelater luminosus</name>
    <name type="common">Cucubano</name>
    <name type="synonym">Pyrophorus luminosus</name>
    <dbReference type="NCBI Taxonomy" id="2038154"/>
    <lineage>
        <taxon>Eukaryota</taxon>
        <taxon>Metazoa</taxon>
        <taxon>Ecdysozoa</taxon>
        <taxon>Arthropoda</taxon>
        <taxon>Hexapoda</taxon>
        <taxon>Insecta</taxon>
        <taxon>Pterygota</taxon>
        <taxon>Neoptera</taxon>
        <taxon>Endopterygota</taxon>
        <taxon>Coleoptera</taxon>
        <taxon>Polyphaga</taxon>
        <taxon>Elateriformia</taxon>
        <taxon>Elateroidea</taxon>
        <taxon>Elateridae</taxon>
        <taxon>Agrypninae</taxon>
        <taxon>Pyrophorini</taxon>
        <taxon>Ignelater</taxon>
    </lineage>
</organism>
<reference evidence="1" key="1">
    <citation type="submission" date="2019-08" db="EMBL/GenBank/DDBJ databases">
        <title>The genome of the North American firefly Photinus pyralis.</title>
        <authorList>
            <consortium name="Photinus pyralis genome working group"/>
            <person name="Fallon T.R."/>
            <person name="Sander Lower S.E."/>
            <person name="Weng J.-K."/>
        </authorList>
    </citation>
    <scope>NUCLEOTIDE SEQUENCE</scope>
    <source>
        <strain evidence="1">TRF0915ILg1</strain>
        <tissue evidence="1">Whole body</tissue>
    </source>
</reference>
<comment type="caution">
    <text evidence="1">The sequence shown here is derived from an EMBL/GenBank/DDBJ whole genome shotgun (WGS) entry which is preliminary data.</text>
</comment>